<evidence type="ECO:0000313" key="3">
    <source>
        <dbReference type="EMBL" id="KPI45158.1"/>
    </source>
</evidence>
<dbReference type="GeneID" id="28734118"/>
<dbReference type="InterPro" id="IPR003439">
    <property type="entry name" value="ABC_transporter-like_ATP-bd"/>
</dbReference>
<feature type="domain" description="ABC transporter" evidence="2">
    <location>
        <begin position="11"/>
        <end position="131"/>
    </location>
</feature>
<reference evidence="3 4" key="1">
    <citation type="submission" date="2015-06" db="EMBL/GenBank/DDBJ databases">
        <title>Draft genome of the ant-associated black yeast Phialophora attae CBS 131958.</title>
        <authorList>
            <person name="Moreno L.F."/>
            <person name="Stielow B.J."/>
            <person name="de Hoog S."/>
            <person name="Vicente V.A."/>
            <person name="Weiss V.A."/>
            <person name="de Vries M."/>
            <person name="Cruz L.M."/>
            <person name="Souza E.M."/>
        </authorList>
    </citation>
    <scope>NUCLEOTIDE SEQUENCE [LARGE SCALE GENOMIC DNA]</scope>
    <source>
        <strain evidence="3 4">CBS 131958</strain>
    </source>
</reference>
<comment type="caution">
    <text evidence="3">The sequence shown here is derived from an EMBL/GenBank/DDBJ whole genome shotgun (WGS) entry which is preliminary data.</text>
</comment>
<dbReference type="STRING" id="1664694.A0A0N0NRJ6"/>
<proteinExistence type="predicted"/>
<dbReference type="GO" id="GO:0005524">
    <property type="term" value="F:ATP binding"/>
    <property type="evidence" value="ECO:0007669"/>
    <property type="project" value="InterPro"/>
</dbReference>
<dbReference type="EMBL" id="LFJN01000002">
    <property type="protein sequence ID" value="KPI45158.1"/>
    <property type="molecule type" value="Genomic_DNA"/>
</dbReference>
<evidence type="ECO:0000259" key="2">
    <source>
        <dbReference type="Pfam" id="PF00005"/>
    </source>
</evidence>
<keyword evidence="4" id="KW-1185">Reference proteome</keyword>
<dbReference type="Proteomes" id="UP000038010">
    <property type="component" value="Unassembled WGS sequence"/>
</dbReference>
<organism evidence="3 4">
    <name type="scientific">Cyphellophora attinorum</name>
    <dbReference type="NCBI Taxonomy" id="1664694"/>
    <lineage>
        <taxon>Eukaryota</taxon>
        <taxon>Fungi</taxon>
        <taxon>Dikarya</taxon>
        <taxon>Ascomycota</taxon>
        <taxon>Pezizomycotina</taxon>
        <taxon>Eurotiomycetes</taxon>
        <taxon>Chaetothyriomycetidae</taxon>
        <taxon>Chaetothyriales</taxon>
        <taxon>Cyphellophoraceae</taxon>
        <taxon>Cyphellophora</taxon>
    </lineage>
</organism>
<keyword evidence="1" id="KW-0813">Transport</keyword>
<dbReference type="OrthoDB" id="4369563at2759"/>
<name>A0A0N0NRJ6_9EURO</name>
<dbReference type="PANTHER" id="PTHR19241">
    <property type="entry name" value="ATP-BINDING CASSETTE TRANSPORTER"/>
    <property type="match status" value="1"/>
</dbReference>
<dbReference type="Gene3D" id="3.40.50.300">
    <property type="entry name" value="P-loop containing nucleotide triphosphate hydrolases"/>
    <property type="match status" value="1"/>
</dbReference>
<dbReference type="InterPro" id="IPR027417">
    <property type="entry name" value="P-loop_NTPase"/>
</dbReference>
<dbReference type="Pfam" id="PF00005">
    <property type="entry name" value="ABC_tran"/>
    <property type="match status" value="1"/>
</dbReference>
<dbReference type="SUPFAM" id="SSF52540">
    <property type="entry name" value="P-loop containing nucleoside triphosphate hydrolases"/>
    <property type="match status" value="1"/>
</dbReference>
<dbReference type="AlphaFoldDB" id="A0A0N0NRJ6"/>
<sequence length="203" mass="22817">MLGNRRSGYSSIEGDVWHGSMTHEEAEYYRGQIAMNTEEEIFYPALTVGQTIDFATRLKAPQHLPDGTADWSEYRRQTNDFLLDSMDITHTKATKVGDAFVRGVSGGERKRVSIIETLATRASVFCWDNSTRGLDASTALEYTKAIRSMTDEFGLASIVTLVTVPTERQISPGFEATYPSLRFRLIINLPSRPYKCPRLHEAV</sequence>
<protein>
    <submittedName>
        <fullName evidence="3">ABC transporter G family member 11</fullName>
    </submittedName>
</protein>
<dbReference type="VEuPathDB" id="FungiDB:AB675_2280"/>
<gene>
    <name evidence="3" type="ORF">AB675_2280</name>
</gene>
<accession>A0A0N0NRJ6</accession>
<evidence type="ECO:0000256" key="1">
    <source>
        <dbReference type="ARBA" id="ARBA00022448"/>
    </source>
</evidence>
<dbReference type="RefSeq" id="XP_018005121.1">
    <property type="nucleotide sequence ID" value="XM_018142238.1"/>
</dbReference>
<evidence type="ECO:0000313" key="4">
    <source>
        <dbReference type="Proteomes" id="UP000038010"/>
    </source>
</evidence>
<dbReference type="GO" id="GO:0016887">
    <property type="term" value="F:ATP hydrolysis activity"/>
    <property type="evidence" value="ECO:0007669"/>
    <property type="project" value="InterPro"/>
</dbReference>